<organism evidence="1 2">
    <name type="scientific">Enterococcus cecorum</name>
    <dbReference type="NCBI Taxonomy" id="44008"/>
    <lineage>
        <taxon>Bacteria</taxon>
        <taxon>Bacillati</taxon>
        <taxon>Bacillota</taxon>
        <taxon>Bacilli</taxon>
        <taxon>Lactobacillales</taxon>
        <taxon>Enterococcaceae</taxon>
        <taxon>Enterococcus</taxon>
    </lineage>
</organism>
<accession>A0A1Y4R5G4</accession>
<name>A0A1Y4R5G4_9ENTE</name>
<reference evidence="2" key="1">
    <citation type="submission" date="2017-04" db="EMBL/GenBank/DDBJ databases">
        <title>Function of individual gut microbiota members based on whole genome sequencing of pure cultures obtained from chicken caecum.</title>
        <authorList>
            <person name="Medvecky M."/>
            <person name="Cejkova D."/>
            <person name="Polansky O."/>
            <person name="Karasova D."/>
            <person name="Kubasova T."/>
            <person name="Cizek A."/>
            <person name="Rychlik I."/>
        </authorList>
    </citation>
    <scope>NUCLEOTIDE SEQUENCE [LARGE SCALE GENOMIC DNA]</scope>
    <source>
        <strain evidence="2">An144</strain>
    </source>
</reference>
<evidence type="ECO:0000313" key="2">
    <source>
        <dbReference type="Proteomes" id="UP000196074"/>
    </source>
</evidence>
<gene>
    <name evidence="1" type="ORF">B5E88_00075</name>
</gene>
<dbReference type="Proteomes" id="UP000196074">
    <property type="component" value="Unassembled WGS sequence"/>
</dbReference>
<protein>
    <submittedName>
        <fullName evidence="1">Uncharacterized protein</fullName>
    </submittedName>
</protein>
<comment type="caution">
    <text evidence="1">The sequence shown here is derived from an EMBL/GenBank/DDBJ whole genome shotgun (WGS) entry which is preliminary data.</text>
</comment>
<dbReference type="RefSeq" id="WP_087213788.1">
    <property type="nucleotide sequence ID" value="NZ_NFLC01000001.1"/>
</dbReference>
<evidence type="ECO:0000313" key="1">
    <source>
        <dbReference type="EMBL" id="OUQ11773.1"/>
    </source>
</evidence>
<proteinExistence type="predicted"/>
<sequence length="155" mass="18076">MLTFKQLIDLNNAYIDFCEYEYGQAEPLVDFSQPVQTISREVLPQMIDIAYTDEVEDSFGHFCYEVAAKVDIQNCEELYQLSNEKLTVICVKETSVDDIIYNLRKCSFDDWITCTNWIDYDEVTQLTDGVISEENLFALHPEMKRIEIVRLASFI</sequence>
<dbReference type="AlphaFoldDB" id="A0A1Y4R5G4"/>
<dbReference type="EMBL" id="NFLC01000001">
    <property type="protein sequence ID" value="OUQ11773.1"/>
    <property type="molecule type" value="Genomic_DNA"/>
</dbReference>